<gene>
    <name evidence="2" type="ORF">J2I46_30980</name>
</gene>
<sequence>MPSQRQHQGGGNPQRQTSHDPDMQLVVRRLRDLYVQRQHWQAGKNMALYIAPYQGINPERTEHWIGTSDEPEAHLLAAPLNELISYYEQLLWLAGIPLPTL</sequence>
<accession>A0ABS3JU94</accession>
<evidence type="ECO:0000256" key="1">
    <source>
        <dbReference type="SAM" id="MobiDB-lite"/>
    </source>
</evidence>
<dbReference type="EMBL" id="JAFMYW010000018">
    <property type="protein sequence ID" value="MBO0953038.1"/>
    <property type="molecule type" value="Genomic_DNA"/>
</dbReference>
<proteinExistence type="predicted"/>
<feature type="region of interest" description="Disordered" evidence="1">
    <location>
        <begin position="1"/>
        <end position="22"/>
    </location>
</feature>
<comment type="caution">
    <text evidence="2">The sequence shown here is derived from an EMBL/GenBank/DDBJ whole genome shotgun (WGS) entry which is preliminary data.</text>
</comment>
<protein>
    <submittedName>
        <fullName evidence="2">Uncharacterized protein</fullName>
    </submittedName>
</protein>
<dbReference type="Proteomes" id="UP000664628">
    <property type="component" value="Unassembled WGS sequence"/>
</dbReference>
<reference evidence="2 3" key="1">
    <citation type="submission" date="2021-03" db="EMBL/GenBank/DDBJ databases">
        <title>Fibrella sp. HMF5405 genome sequencing and assembly.</title>
        <authorList>
            <person name="Kang H."/>
            <person name="Kim H."/>
            <person name="Bae S."/>
            <person name="Joh K."/>
        </authorList>
    </citation>
    <scope>NUCLEOTIDE SEQUENCE [LARGE SCALE GENOMIC DNA]</scope>
    <source>
        <strain evidence="2 3">HMF5405</strain>
    </source>
</reference>
<organism evidence="2 3">
    <name type="scientific">Fibrella forsythiae</name>
    <dbReference type="NCBI Taxonomy" id="2817061"/>
    <lineage>
        <taxon>Bacteria</taxon>
        <taxon>Pseudomonadati</taxon>
        <taxon>Bacteroidota</taxon>
        <taxon>Cytophagia</taxon>
        <taxon>Cytophagales</taxon>
        <taxon>Spirosomataceae</taxon>
        <taxon>Fibrella</taxon>
    </lineage>
</organism>
<dbReference type="RefSeq" id="WP_207332990.1">
    <property type="nucleotide sequence ID" value="NZ_JAFMYW010000018.1"/>
</dbReference>
<name>A0ABS3JU94_9BACT</name>
<evidence type="ECO:0000313" key="3">
    <source>
        <dbReference type="Proteomes" id="UP000664628"/>
    </source>
</evidence>
<evidence type="ECO:0000313" key="2">
    <source>
        <dbReference type="EMBL" id="MBO0953038.1"/>
    </source>
</evidence>
<keyword evidence="3" id="KW-1185">Reference proteome</keyword>